<dbReference type="SUPFAM" id="SSF52540">
    <property type="entry name" value="P-loop containing nucleoside triphosphate hydrolases"/>
    <property type="match status" value="1"/>
</dbReference>
<proteinExistence type="predicted"/>
<evidence type="ECO:0000256" key="4">
    <source>
        <dbReference type="ARBA" id="ARBA00023163"/>
    </source>
</evidence>
<sequence>MIANNTILLVDDDLDVLYAYKSLLEEDYAICIENNPTKVLNQIMDDWVGVIITDVSMPELSGLELLAQLQQFDKNLPVILITGHGDVPMAIEAVRKGAFHFLEKPINPEQLINCIRSALNERCLYIQRKSWQQEELALNFIGISGWAKSHRQHLQQLAETLLPVFIFGASGTGKTLSAKYLHRISGVADPIKIIELFNYCSLESLQDQLSIGQYATLVIKNSEYLSDSAQRFLLRNEHNEKLFRLILISKHSLGQLLEHKKLLPEFCYLFSLTQLECLPLSKRLNDIEVLFRHFVKITCERIGKKKPIINEDILHNLLIQNWTGNVHQLIHAAELFAVGAVVLDNQVYITENEQNTLPLDMLVDEYEKKVIIEILDRFQGKVQPTADYLQIPRKKLYLRMKKYGLNKKHYKE</sequence>
<evidence type="ECO:0000256" key="2">
    <source>
        <dbReference type="ARBA" id="ARBA00022840"/>
    </source>
</evidence>
<feature type="modified residue" description="4-aspartylphosphate" evidence="5">
    <location>
        <position position="54"/>
    </location>
</feature>
<keyword evidence="3" id="KW-0805">Transcription regulation</keyword>
<dbReference type="SMART" id="SM00448">
    <property type="entry name" value="REC"/>
    <property type="match status" value="1"/>
</dbReference>
<evidence type="ECO:0000313" key="9">
    <source>
        <dbReference type="Proteomes" id="UP000030380"/>
    </source>
</evidence>
<dbReference type="Gene3D" id="3.40.50.300">
    <property type="entry name" value="P-loop containing nucleotide triphosphate hydrolases"/>
    <property type="match status" value="1"/>
</dbReference>
<keyword evidence="2" id="KW-0067">ATP-binding</keyword>
<dbReference type="Pfam" id="PF14532">
    <property type="entry name" value="Sigma54_activ_2"/>
    <property type="match status" value="1"/>
</dbReference>
<reference evidence="8 9" key="1">
    <citation type="submission" date="2014-11" db="EMBL/GenBank/DDBJ databases">
        <title>Draft genome sequence of Chelonobacter oris 1662T, associated with respiratory disease in Hermann's Tortoises.</title>
        <authorList>
            <person name="Kudirkiene E."/>
            <person name="Hansen M.J."/>
            <person name="Bojesen A.M."/>
        </authorList>
    </citation>
    <scope>NUCLEOTIDE SEQUENCE [LARGE SCALE GENOMIC DNA]</scope>
    <source>
        <strain evidence="8 9">1662</strain>
    </source>
</reference>
<keyword evidence="4" id="KW-0804">Transcription</keyword>
<dbReference type="EMBL" id="JSUM01000017">
    <property type="protein sequence ID" value="KGQ69561.1"/>
    <property type="molecule type" value="Genomic_DNA"/>
</dbReference>
<dbReference type="PROSITE" id="PS50110">
    <property type="entry name" value="RESPONSE_REGULATORY"/>
    <property type="match status" value="1"/>
</dbReference>
<evidence type="ECO:0000256" key="1">
    <source>
        <dbReference type="ARBA" id="ARBA00022741"/>
    </source>
</evidence>
<dbReference type="OrthoDB" id="9804019at2"/>
<dbReference type="InterPro" id="IPR058031">
    <property type="entry name" value="AAA_lid_NorR"/>
</dbReference>
<dbReference type="PANTHER" id="PTHR32071:SF29">
    <property type="entry name" value="PHOSPHOGLYCERATE TRANSPORT SYSTEM TRANSCRIPTIONAL REGULATORY PROTEIN PGTA"/>
    <property type="match status" value="1"/>
</dbReference>
<evidence type="ECO:0008006" key="10">
    <source>
        <dbReference type="Google" id="ProtNLM"/>
    </source>
</evidence>
<dbReference type="InterPro" id="IPR001789">
    <property type="entry name" value="Sig_transdc_resp-reg_receiver"/>
</dbReference>
<name>A0A0A3AJR3_9PAST</name>
<dbReference type="AlphaFoldDB" id="A0A0A3AJR3"/>
<dbReference type="GO" id="GO:0006355">
    <property type="term" value="P:regulation of DNA-templated transcription"/>
    <property type="evidence" value="ECO:0007669"/>
    <property type="project" value="InterPro"/>
</dbReference>
<dbReference type="SUPFAM" id="SSF46689">
    <property type="entry name" value="Homeodomain-like"/>
    <property type="match status" value="1"/>
</dbReference>
<dbReference type="InterPro" id="IPR002078">
    <property type="entry name" value="Sigma_54_int"/>
</dbReference>
<evidence type="ECO:0000259" key="7">
    <source>
        <dbReference type="PROSITE" id="PS50110"/>
    </source>
</evidence>
<dbReference type="InterPro" id="IPR011006">
    <property type="entry name" value="CheY-like_superfamily"/>
</dbReference>
<organism evidence="8 9">
    <name type="scientific">Chelonobacter oris</name>
    <dbReference type="NCBI Taxonomy" id="505317"/>
    <lineage>
        <taxon>Bacteria</taxon>
        <taxon>Pseudomonadati</taxon>
        <taxon>Pseudomonadota</taxon>
        <taxon>Gammaproteobacteria</taxon>
        <taxon>Pasteurellales</taxon>
        <taxon>Pasteurellaceae</taxon>
        <taxon>Chelonobacter</taxon>
    </lineage>
</organism>
<dbReference type="STRING" id="505317.OA57_11120"/>
<dbReference type="Pfam" id="PF25601">
    <property type="entry name" value="AAA_lid_14"/>
    <property type="match status" value="1"/>
</dbReference>
<dbReference type="PANTHER" id="PTHR32071">
    <property type="entry name" value="TRANSCRIPTIONAL REGULATORY PROTEIN"/>
    <property type="match status" value="1"/>
</dbReference>
<comment type="caution">
    <text evidence="8">The sequence shown here is derived from an EMBL/GenBank/DDBJ whole genome shotgun (WGS) entry which is preliminary data.</text>
</comment>
<evidence type="ECO:0000256" key="3">
    <source>
        <dbReference type="ARBA" id="ARBA00023015"/>
    </source>
</evidence>
<evidence type="ECO:0000259" key="6">
    <source>
        <dbReference type="PROSITE" id="PS50045"/>
    </source>
</evidence>
<dbReference type="GO" id="GO:0005524">
    <property type="term" value="F:ATP binding"/>
    <property type="evidence" value="ECO:0007669"/>
    <property type="project" value="UniProtKB-KW"/>
</dbReference>
<dbReference type="SUPFAM" id="SSF52172">
    <property type="entry name" value="CheY-like"/>
    <property type="match status" value="1"/>
</dbReference>
<dbReference type="Pfam" id="PF02954">
    <property type="entry name" value="HTH_8"/>
    <property type="match status" value="1"/>
</dbReference>
<protein>
    <recommendedName>
        <fullName evidence="10">Chemotaxis protein CheY</fullName>
    </recommendedName>
</protein>
<dbReference type="GO" id="GO:0000160">
    <property type="term" value="P:phosphorelay signal transduction system"/>
    <property type="evidence" value="ECO:0007669"/>
    <property type="project" value="InterPro"/>
</dbReference>
<feature type="domain" description="Sigma-54 factor interaction" evidence="6">
    <location>
        <begin position="140"/>
        <end position="338"/>
    </location>
</feature>
<dbReference type="InterPro" id="IPR009057">
    <property type="entry name" value="Homeodomain-like_sf"/>
</dbReference>
<accession>A0A0A3AJR3</accession>
<keyword evidence="1" id="KW-0547">Nucleotide-binding</keyword>
<dbReference type="Pfam" id="PF00072">
    <property type="entry name" value="Response_reg"/>
    <property type="match status" value="1"/>
</dbReference>
<evidence type="ECO:0000313" key="8">
    <source>
        <dbReference type="EMBL" id="KGQ69561.1"/>
    </source>
</evidence>
<dbReference type="Proteomes" id="UP000030380">
    <property type="component" value="Unassembled WGS sequence"/>
</dbReference>
<dbReference type="Gene3D" id="3.40.50.2300">
    <property type="match status" value="1"/>
</dbReference>
<dbReference type="InterPro" id="IPR002197">
    <property type="entry name" value="HTH_Fis"/>
</dbReference>
<dbReference type="InterPro" id="IPR027417">
    <property type="entry name" value="P-loop_NTPase"/>
</dbReference>
<feature type="domain" description="Response regulatory" evidence="7">
    <location>
        <begin position="6"/>
        <end position="119"/>
    </location>
</feature>
<dbReference type="GO" id="GO:0043565">
    <property type="term" value="F:sequence-specific DNA binding"/>
    <property type="evidence" value="ECO:0007669"/>
    <property type="project" value="InterPro"/>
</dbReference>
<dbReference type="Gene3D" id="1.10.10.60">
    <property type="entry name" value="Homeodomain-like"/>
    <property type="match status" value="1"/>
</dbReference>
<dbReference type="PROSITE" id="PS50045">
    <property type="entry name" value="SIGMA54_INTERACT_4"/>
    <property type="match status" value="1"/>
</dbReference>
<dbReference type="Gene3D" id="1.10.8.60">
    <property type="match status" value="1"/>
</dbReference>
<keyword evidence="9" id="KW-1185">Reference proteome</keyword>
<dbReference type="RefSeq" id="WP_034617836.1">
    <property type="nucleotide sequence ID" value="NZ_JSUM01000017.1"/>
</dbReference>
<evidence type="ECO:0000256" key="5">
    <source>
        <dbReference type="PROSITE-ProRule" id="PRU00169"/>
    </source>
</evidence>
<gene>
    <name evidence="8" type="ORF">OA57_11120</name>
</gene>
<keyword evidence="5" id="KW-0597">Phosphoprotein</keyword>